<accession>A0A835IG12</accession>
<name>A0A835IG12_9MAGN</name>
<protein>
    <recommendedName>
        <fullName evidence="5">F-box domain-containing protein</fullName>
    </recommendedName>
</protein>
<evidence type="ECO:0000259" key="2">
    <source>
        <dbReference type="Pfam" id="PF12937"/>
    </source>
</evidence>
<dbReference type="SUPFAM" id="SSF81383">
    <property type="entry name" value="F-box domain"/>
    <property type="match status" value="1"/>
</dbReference>
<comment type="caution">
    <text evidence="3">The sequence shown here is derived from an EMBL/GenBank/DDBJ whole genome shotgun (WGS) entry which is preliminary data.</text>
</comment>
<gene>
    <name evidence="3" type="ORF">IFM89_034181</name>
</gene>
<proteinExistence type="predicted"/>
<feature type="domain" description="F-box" evidence="2">
    <location>
        <begin position="19"/>
        <end position="56"/>
    </location>
</feature>
<evidence type="ECO:0000259" key="1">
    <source>
        <dbReference type="Pfam" id="PF07734"/>
    </source>
</evidence>
<dbReference type="Pfam" id="PF12937">
    <property type="entry name" value="F-box-like"/>
    <property type="match status" value="1"/>
</dbReference>
<dbReference type="InterPro" id="IPR006527">
    <property type="entry name" value="F-box-assoc_dom_typ1"/>
</dbReference>
<dbReference type="Proteomes" id="UP000631114">
    <property type="component" value="Unassembled WGS sequence"/>
</dbReference>
<dbReference type="EMBL" id="JADFTS010000003">
    <property type="protein sequence ID" value="KAF9617131.1"/>
    <property type="molecule type" value="Genomic_DNA"/>
</dbReference>
<evidence type="ECO:0000313" key="4">
    <source>
        <dbReference type="Proteomes" id="UP000631114"/>
    </source>
</evidence>
<evidence type="ECO:0008006" key="5">
    <source>
        <dbReference type="Google" id="ProtNLM"/>
    </source>
</evidence>
<evidence type="ECO:0000313" key="3">
    <source>
        <dbReference type="EMBL" id="KAF9617131.1"/>
    </source>
</evidence>
<dbReference type="AlphaFoldDB" id="A0A835IG12"/>
<dbReference type="PANTHER" id="PTHR31672">
    <property type="entry name" value="BNACNNG10540D PROTEIN"/>
    <property type="match status" value="1"/>
</dbReference>
<organism evidence="3 4">
    <name type="scientific">Coptis chinensis</name>
    <dbReference type="NCBI Taxonomy" id="261450"/>
    <lineage>
        <taxon>Eukaryota</taxon>
        <taxon>Viridiplantae</taxon>
        <taxon>Streptophyta</taxon>
        <taxon>Embryophyta</taxon>
        <taxon>Tracheophyta</taxon>
        <taxon>Spermatophyta</taxon>
        <taxon>Magnoliopsida</taxon>
        <taxon>Ranunculales</taxon>
        <taxon>Ranunculaceae</taxon>
        <taxon>Coptidoideae</taxon>
        <taxon>Coptis</taxon>
    </lineage>
</organism>
<dbReference type="Gene3D" id="1.20.1280.50">
    <property type="match status" value="1"/>
</dbReference>
<dbReference type="OrthoDB" id="1867629at2759"/>
<feature type="domain" description="F-box associated beta-propeller type 1" evidence="1">
    <location>
        <begin position="138"/>
        <end position="246"/>
    </location>
</feature>
<dbReference type="InterPro" id="IPR001810">
    <property type="entry name" value="F-box_dom"/>
</dbReference>
<dbReference type="Pfam" id="PF07734">
    <property type="entry name" value="FBA_1"/>
    <property type="match status" value="1"/>
</dbReference>
<sequence length="339" mass="38760">MEKEENKMVVEECGQELFAKLPIEVLTTNILSRLNFKSVAQGSCVSKQWHRILSDSDFLQIQITNISKIDSDILVYYGTKTEKLAYYIEDNEQTFSGNPIKPFKLFDYAFIRNSFGRDYKILGSCIGFLWLSGHYNTTPEALQSTIERVSVFLHGRHHWLTVDERSLTDGPLIVSFDLGVEDFGSVPTPDSHLFKYSFECYYVGVLEGNLSAVECSSESYIHVWVMKKYNIKESWVKQFSIEHDSLCRKGLDCLYVELIKLCTNGELLLLCNSNYLVSYNIKSRKSRFLLVEGFPERSGCYLEAHPLVGNLISVKLARGMDCGTKRSTSEKKKEMSLTN</sequence>
<keyword evidence="4" id="KW-1185">Reference proteome</keyword>
<reference evidence="3 4" key="1">
    <citation type="submission" date="2020-10" db="EMBL/GenBank/DDBJ databases">
        <title>The Coptis chinensis genome and diversification of protoberbering-type alkaloids.</title>
        <authorList>
            <person name="Wang B."/>
            <person name="Shu S."/>
            <person name="Song C."/>
            <person name="Liu Y."/>
        </authorList>
    </citation>
    <scope>NUCLEOTIDE SEQUENCE [LARGE SCALE GENOMIC DNA]</scope>
    <source>
        <strain evidence="3">HL-2020</strain>
        <tissue evidence="3">Leaf</tissue>
    </source>
</reference>
<dbReference type="InterPro" id="IPR036047">
    <property type="entry name" value="F-box-like_dom_sf"/>
</dbReference>
<dbReference type="InterPro" id="IPR050796">
    <property type="entry name" value="SCF_F-box_component"/>
</dbReference>